<evidence type="ECO:0000313" key="9">
    <source>
        <dbReference type="Proteomes" id="UP000533598"/>
    </source>
</evidence>
<name>A0A7W7CH16_9PSEU</name>
<gene>
    <name evidence="8" type="ORF">HNR67_005472</name>
</gene>
<keyword evidence="3" id="KW-1003">Cell membrane</keyword>
<sequence>MPITSFQRLLGTTALSDSATGVVIVAGTLIAETTTGSPLAVAAVSTAASLPWLLFAVPGGVLVDSTDRGRLLRLAQLGRGLVLLLTGLLLSTGISPVPVLVVSVFLVVCLQLLSDTAAEVTIPELVPPDKLTGANGAMSVATRLSQQALGPVVAGVAASLAIGLPAVAAGVACLAAAWLLRGIALPAAPVTRSRPGLRSGFRPVLRQPILLALFGVSGTAMAAYAAFLIPFLGFARGPLGLSETGYGLLLGATGVGAAVGSLLSGRCERWWGRARLLQLTRVGWAVYFAAPLVLQGWALGAVMTLASVLGGMWQAVSMSVRQRTVVRAELGRVGGAFRMINYGSSPIGAALGGVLAVLVPAQAVFAGCAVLMLVTILPLRRWVSESRLVAAEEGVHAK</sequence>
<feature type="transmembrane region" description="Helical" evidence="7">
    <location>
        <begin position="83"/>
        <end position="113"/>
    </location>
</feature>
<proteinExistence type="predicted"/>
<keyword evidence="5 7" id="KW-1133">Transmembrane helix</keyword>
<protein>
    <submittedName>
        <fullName evidence="8">MFS family permease</fullName>
    </submittedName>
</protein>
<dbReference type="GO" id="GO:0005886">
    <property type="term" value="C:plasma membrane"/>
    <property type="evidence" value="ECO:0007669"/>
    <property type="project" value="UniProtKB-SubCell"/>
</dbReference>
<comment type="subcellular location">
    <subcellularLocation>
        <location evidence="1">Cell membrane</location>
        <topology evidence="1">Multi-pass membrane protein</topology>
    </subcellularLocation>
</comment>
<reference evidence="8 9" key="1">
    <citation type="submission" date="2020-08" db="EMBL/GenBank/DDBJ databases">
        <title>Sequencing the genomes of 1000 actinobacteria strains.</title>
        <authorList>
            <person name="Klenk H.-P."/>
        </authorList>
    </citation>
    <scope>NUCLEOTIDE SEQUENCE [LARGE SCALE GENOMIC DNA]</scope>
    <source>
        <strain evidence="8 9">DSM 44230</strain>
    </source>
</reference>
<feature type="transmembrane region" description="Helical" evidence="7">
    <location>
        <begin position="244"/>
        <end position="263"/>
    </location>
</feature>
<feature type="transmembrane region" description="Helical" evidence="7">
    <location>
        <begin position="39"/>
        <end position="63"/>
    </location>
</feature>
<evidence type="ECO:0000256" key="2">
    <source>
        <dbReference type="ARBA" id="ARBA00022448"/>
    </source>
</evidence>
<evidence type="ECO:0000256" key="4">
    <source>
        <dbReference type="ARBA" id="ARBA00022692"/>
    </source>
</evidence>
<feature type="transmembrane region" description="Helical" evidence="7">
    <location>
        <begin position="347"/>
        <end position="377"/>
    </location>
</feature>
<accession>A0A7W7CH16</accession>
<dbReference type="Proteomes" id="UP000533598">
    <property type="component" value="Unassembled WGS sequence"/>
</dbReference>
<keyword evidence="9" id="KW-1185">Reference proteome</keyword>
<dbReference type="AlphaFoldDB" id="A0A7W7CH16"/>
<feature type="transmembrane region" description="Helical" evidence="7">
    <location>
        <begin position="209"/>
        <end position="232"/>
    </location>
</feature>
<dbReference type="PANTHER" id="PTHR23513">
    <property type="entry name" value="INTEGRAL MEMBRANE EFFLUX PROTEIN-RELATED"/>
    <property type="match status" value="1"/>
</dbReference>
<dbReference type="PANTHER" id="PTHR23513:SF6">
    <property type="entry name" value="MAJOR FACILITATOR SUPERFAMILY ASSOCIATED DOMAIN-CONTAINING PROTEIN"/>
    <property type="match status" value="1"/>
</dbReference>
<dbReference type="InterPro" id="IPR010290">
    <property type="entry name" value="TM_effector"/>
</dbReference>
<keyword evidence="4 7" id="KW-0812">Transmembrane</keyword>
<dbReference type="CDD" id="cd06173">
    <property type="entry name" value="MFS_MefA_like"/>
    <property type="match status" value="1"/>
</dbReference>
<evidence type="ECO:0000256" key="6">
    <source>
        <dbReference type="ARBA" id="ARBA00023136"/>
    </source>
</evidence>
<evidence type="ECO:0000256" key="5">
    <source>
        <dbReference type="ARBA" id="ARBA00022989"/>
    </source>
</evidence>
<evidence type="ECO:0000256" key="3">
    <source>
        <dbReference type="ARBA" id="ARBA00022475"/>
    </source>
</evidence>
<dbReference type="EMBL" id="JACHMH010000001">
    <property type="protein sequence ID" value="MBB4679354.1"/>
    <property type="molecule type" value="Genomic_DNA"/>
</dbReference>
<organism evidence="8 9">
    <name type="scientific">Crossiella cryophila</name>
    <dbReference type="NCBI Taxonomy" id="43355"/>
    <lineage>
        <taxon>Bacteria</taxon>
        <taxon>Bacillati</taxon>
        <taxon>Actinomycetota</taxon>
        <taxon>Actinomycetes</taxon>
        <taxon>Pseudonocardiales</taxon>
        <taxon>Pseudonocardiaceae</taxon>
        <taxon>Crossiella</taxon>
    </lineage>
</organism>
<keyword evidence="6 7" id="KW-0472">Membrane</keyword>
<dbReference type="Gene3D" id="1.20.1250.20">
    <property type="entry name" value="MFS general substrate transporter like domains"/>
    <property type="match status" value="1"/>
</dbReference>
<evidence type="ECO:0000256" key="7">
    <source>
        <dbReference type="SAM" id="Phobius"/>
    </source>
</evidence>
<comment type="caution">
    <text evidence="8">The sequence shown here is derived from an EMBL/GenBank/DDBJ whole genome shotgun (WGS) entry which is preliminary data.</text>
</comment>
<dbReference type="RefSeq" id="WP_185005114.1">
    <property type="nucleotide sequence ID" value="NZ_BAAAUI010000001.1"/>
</dbReference>
<evidence type="ECO:0000313" key="8">
    <source>
        <dbReference type="EMBL" id="MBB4679354.1"/>
    </source>
</evidence>
<feature type="transmembrane region" description="Helical" evidence="7">
    <location>
        <begin position="284"/>
        <end position="309"/>
    </location>
</feature>
<dbReference type="InterPro" id="IPR036259">
    <property type="entry name" value="MFS_trans_sf"/>
</dbReference>
<evidence type="ECO:0000256" key="1">
    <source>
        <dbReference type="ARBA" id="ARBA00004651"/>
    </source>
</evidence>
<dbReference type="SUPFAM" id="SSF103473">
    <property type="entry name" value="MFS general substrate transporter"/>
    <property type="match status" value="1"/>
</dbReference>
<keyword evidence="2" id="KW-0813">Transport</keyword>
<dbReference type="Pfam" id="PF05977">
    <property type="entry name" value="MFS_3"/>
    <property type="match status" value="1"/>
</dbReference>